<dbReference type="GO" id="GO:0008237">
    <property type="term" value="F:metallopeptidase activity"/>
    <property type="evidence" value="ECO:0007669"/>
    <property type="project" value="UniProtKB-KW"/>
</dbReference>
<dbReference type="InterPro" id="IPR003675">
    <property type="entry name" value="Rce1/LyrA-like_dom"/>
</dbReference>
<protein>
    <submittedName>
        <fullName evidence="4">CPBP family intramembrane metalloprotease domain-containing protein</fullName>
    </submittedName>
</protein>
<sequence>MTQETTLKPEPKLIWPFLAWNFGWTWGFWLLAIVLKNIWPGNPPTAYLVLEVSLNTLGFFGPLLASLIVLKKKDFKAIWSFIFSSRKGTWPYLLIFGGGLTVTFALASGGRLMDGALATLPWFFVYNTILGGGLEEPGWRGFLQPALEKKFSFPLASAITGIIWSSWHLPLWFYDRFQDRSQQPFLIFMLTCIVWSICLATLYKKTQSLIFCNLFHALLNTLFVVFIGIGQAVNYFDFSQANLLFLLGGVAVLTLYSIYLWYQTDREEITHD</sequence>
<keyword evidence="4" id="KW-0482">Metalloprotease</keyword>
<feature type="transmembrane region" description="Helical" evidence="2">
    <location>
        <begin position="241"/>
        <end position="262"/>
    </location>
</feature>
<dbReference type="Pfam" id="PF02517">
    <property type="entry name" value="Rce1-like"/>
    <property type="match status" value="1"/>
</dbReference>
<evidence type="ECO:0000313" key="4">
    <source>
        <dbReference type="EMBL" id="MBP2619967.1"/>
    </source>
</evidence>
<evidence type="ECO:0000259" key="3">
    <source>
        <dbReference type="Pfam" id="PF02517"/>
    </source>
</evidence>
<feature type="transmembrane region" description="Helical" evidence="2">
    <location>
        <begin position="47"/>
        <end position="70"/>
    </location>
</feature>
<dbReference type="EMBL" id="QFAY01000002">
    <property type="protein sequence ID" value="MBP2619967.1"/>
    <property type="molecule type" value="Genomic_DNA"/>
</dbReference>
<feature type="transmembrane region" description="Helical" evidence="2">
    <location>
        <begin position="210"/>
        <end position="229"/>
    </location>
</feature>
<keyword evidence="4" id="KW-0645">Protease</keyword>
<keyword evidence="2" id="KW-0472">Membrane</keyword>
<dbReference type="Proteomes" id="UP001519349">
    <property type="component" value="Unassembled WGS sequence"/>
</dbReference>
<reference evidence="4 5" key="1">
    <citation type="submission" date="2018-05" db="EMBL/GenBank/DDBJ databases">
        <title>Draft genome sequence of Streptococcus panodentis CCUG 70867T.</title>
        <authorList>
            <person name="Salva-Serra F."/>
            <person name="Mendez V."/>
            <person name="Jaen-Luchoro D."/>
            <person name="Gonzales-Siles L."/>
            <person name="Karlsson R."/>
            <person name="Engstrom-Jakobsson H."/>
            <person name="Busquets A."/>
            <person name="Gomila M."/>
            <person name="Pineiro-Iglesias B."/>
            <person name="Bennasar-Figueras A."/>
            <person name="Seeger M."/>
            <person name="Moore E."/>
        </authorList>
    </citation>
    <scope>NUCLEOTIDE SEQUENCE [LARGE SCALE GENOMIC DNA]</scope>
    <source>
        <strain evidence="4 5">CCUG 70867</strain>
    </source>
</reference>
<accession>A0ABS5ATR3</accession>
<gene>
    <name evidence="4" type="ORF">DHL47_01180</name>
</gene>
<dbReference type="PANTHER" id="PTHR35797">
    <property type="entry name" value="PROTEASE-RELATED"/>
    <property type="match status" value="1"/>
</dbReference>
<feature type="transmembrane region" description="Helical" evidence="2">
    <location>
        <begin position="90"/>
        <end position="109"/>
    </location>
</feature>
<keyword evidence="4" id="KW-0378">Hydrolase</keyword>
<name>A0ABS5ATR3_9STRE</name>
<feature type="transmembrane region" description="Helical" evidence="2">
    <location>
        <begin position="185"/>
        <end position="203"/>
    </location>
</feature>
<evidence type="ECO:0000313" key="5">
    <source>
        <dbReference type="Proteomes" id="UP001519349"/>
    </source>
</evidence>
<evidence type="ECO:0000256" key="2">
    <source>
        <dbReference type="SAM" id="Phobius"/>
    </source>
</evidence>
<comment type="similarity">
    <text evidence="1">Belongs to the UPF0177 family.</text>
</comment>
<feature type="transmembrane region" description="Helical" evidence="2">
    <location>
        <begin position="12"/>
        <end position="35"/>
    </location>
</feature>
<keyword evidence="2" id="KW-1133">Transmembrane helix</keyword>
<organism evidence="4 5">
    <name type="scientific">Streptococcus panodentis</name>
    <dbReference type="NCBI Taxonomy" id="1581472"/>
    <lineage>
        <taxon>Bacteria</taxon>
        <taxon>Bacillati</taxon>
        <taxon>Bacillota</taxon>
        <taxon>Bacilli</taxon>
        <taxon>Lactobacillales</taxon>
        <taxon>Streptococcaceae</taxon>
        <taxon>Streptococcus</taxon>
    </lineage>
</organism>
<evidence type="ECO:0000256" key="1">
    <source>
        <dbReference type="ARBA" id="ARBA00009067"/>
    </source>
</evidence>
<dbReference type="RefSeq" id="WP_209550619.1">
    <property type="nucleotide sequence ID" value="NZ_QFAY01000002.1"/>
</dbReference>
<feature type="transmembrane region" description="Helical" evidence="2">
    <location>
        <begin position="155"/>
        <end position="173"/>
    </location>
</feature>
<dbReference type="PANTHER" id="PTHR35797:SF1">
    <property type="entry name" value="PROTEASE"/>
    <property type="match status" value="1"/>
</dbReference>
<proteinExistence type="inferred from homology"/>
<comment type="caution">
    <text evidence="4">The sequence shown here is derived from an EMBL/GenBank/DDBJ whole genome shotgun (WGS) entry which is preliminary data.</text>
</comment>
<feature type="domain" description="CAAX prenyl protease 2/Lysostaphin resistance protein A-like" evidence="3">
    <location>
        <begin position="120"/>
        <end position="221"/>
    </location>
</feature>
<keyword evidence="5" id="KW-1185">Reference proteome</keyword>
<keyword evidence="2" id="KW-0812">Transmembrane</keyword>
<feature type="transmembrane region" description="Helical" evidence="2">
    <location>
        <begin position="115"/>
        <end position="134"/>
    </location>
</feature>
<dbReference type="InterPro" id="IPR042150">
    <property type="entry name" value="MmRce1-like"/>
</dbReference>